<dbReference type="EMBL" id="JAAWWK010000001">
    <property type="protein sequence ID" value="NKI16161.1"/>
    <property type="molecule type" value="Genomic_DNA"/>
</dbReference>
<dbReference type="InterPro" id="IPR045851">
    <property type="entry name" value="AMP-bd_C_sf"/>
</dbReference>
<evidence type="ECO:0000259" key="2">
    <source>
        <dbReference type="Pfam" id="PF13193"/>
    </source>
</evidence>
<dbReference type="Pfam" id="PF13193">
    <property type="entry name" value="AMP-binding_C"/>
    <property type="match status" value="1"/>
</dbReference>
<dbReference type="Gene3D" id="3.40.50.12780">
    <property type="entry name" value="N-terminal domain of ligase-like"/>
    <property type="match status" value="1"/>
</dbReference>
<protein>
    <submittedName>
        <fullName evidence="3">Acyl--CoA ligase</fullName>
    </submittedName>
</protein>
<dbReference type="Proteomes" id="UP000765845">
    <property type="component" value="Unassembled WGS sequence"/>
</dbReference>
<feature type="domain" description="AMP-binding enzyme C-terminal" evidence="2">
    <location>
        <begin position="412"/>
        <end position="486"/>
    </location>
</feature>
<feature type="domain" description="AMP-dependent synthetase/ligase" evidence="1">
    <location>
        <begin position="9"/>
        <end position="362"/>
    </location>
</feature>
<accession>A0ABX1GAI0</accession>
<dbReference type="PANTHER" id="PTHR43767">
    <property type="entry name" value="LONG-CHAIN-FATTY-ACID--COA LIGASE"/>
    <property type="match status" value="1"/>
</dbReference>
<dbReference type="Gene3D" id="3.30.300.30">
    <property type="match status" value="1"/>
</dbReference>
<organism evidence="3 4">
    <name type="scientific">Spongiibacter thalassae</name>
    <dbReference type="NCBI Taxonomy" id="2721624"/>
    <lineage>
        <taxon>Bacteria</taxon>
        <taxon>Pseudomonadati</taxon>
        <taxon>Pseudomonadota</taxon>
        <taxon>Gammaproteobacteria</taxon>
        <taxon>Cellvibrionales</taxon>
        <taxon>Spongiibacteraceae</taxon>
        <taxon>Spongiibacter</taxon>
    </lineage>
</organism>
<dbReference type="GO" id="GO:0016874">
    <property type="term" value="F:ligase activity"/>
    <property type="evidence" value="ECO:0007669"/>
    <property type="project" value="UniProtKB-KW"/>
</dbReference>
<dbReference type="InterPro" id="IPR020845">
    <property type="entry name" value="AMP-binding_CS"/>
</dbReference>
<dbReference type="Pfam" id="PF00501">
    <property type="entry name" value="AMP-binding"/>
    <property type="match status" value="1"/>
</dbReference>
<sequence length="507" mass="54814">MPGTLVDTFKWWAVERADQAAIVEGDDRLTYRELNDWAECVADSLLADGLQAGDRVTIIATNSMKWVIAAQGVMLAGGIVAPVNPRFTVSEASFIVADRYQSAVIFHDDERQPLAAAVAGKIPGCRLRSLEEVTELRHQTPRMEQPRPKITRRSDAVIIPTSGSTGRPKGVVYTHGGLVDYAADTAIARPGAIHNAKVFLFGPLCTSAGYVVMTQYLNYGGTVYIEGIFDAQVALDKIQREKISVMMGAPIFFERIMDLPDFADADLSSLGYCLVGGAQVSRKLLDSWLNKGVILRQLYGQTEAGGQATINTDDGAINSPEKCGRGAPFTKLAVIGPDGDFLPANTPGEIVIKSAGMMDRYWQDEEATAKTLVDGWLRTGDLGEIDEQGLLTFIDRLKDIIISGGLNISAAEVERVVAEVPGVIEVAVIAAADAKFGETPMAIVYSAEGVTPEAIVAHCNAELSGFKVPRYIVVENQPLPRLATGKIAKMQLRETYRDADKTLPKVR</sequence>
<dbReference type="PANTHER" id="PTHR43767:SF1">
    <property type="entry name" value="NONRIBOSOMAL PEPTIDE SYNTHASE PES1 (EUROFUNG)-RELATED"/>
    <property type="match status" value="1"/>
</dbReference>
<keyword evidence="3" id="KW-0436">Ligase</keyword>
<dbReference type="SUPFAM" id="SSF56801">
    <property type="entry name" value="Acetyl-CoA synthetase-like"/>
    <property type="match status" value="1"/>
</dbReference>
<dbReference type="RefSeq" id="WP_168448696.1">
    <property type="nucleotide sequence ID" value="NZ_JAAWWK010000001.1"/>
</dbReference>
<dbReference type="InterPro" id="IPR042099">
    <property type="entry name" value="ANL_N_sf"/>
</dbReference>
<name>A0ABX1GAI0_9GAMM</name>
<dbReference type="InterPro" id="IPR025110">
    <property type="entry name" value="AMP-bd_C"/>
</dbReference>
<evidence type="ECO:0000313" key="4">
    <source>
        <dbReference type="Proteomes" id="UP000765845"/>
    </source>
</evidence>
<comment type="caution">
    <text evidence="3">The sequence shown here is derived from an EMBL/GenBank/DDBJ whole genome shotgun (WGS) entry which is preliminary data.</text>
</comment>
<evidence type="ECO:0000259" key="1">
    <source>
        <dbReference type="Pfam" id="PF00501"/>
    </source>
</evidence>
<proteinExistence type="predicted"/>
<evidence type="ECO:0000313" key="3">
    <source>
        <dbReference type="EMBL" id="NKI16161.1"/>
    </source>
</evidence>
<dbReference type="InterPro" id="IPR000873">
    <property type="entry name" value="AMP-dep_synth/lig_dom"/>
</dbReference>
<keyword evidence="4" id="KW-1185">Reference proteome</keyword>
<dbReference type="InterPro" id="IPR050237">
    <property type="entry name" value="ATP-dep_AMP-bd_enzyme"/>
</dbReference>
<gene>
    <name evidence="3" type="ORF">HCU74_01890</name>
</gene>
<dbReference type="PROSITE" id="PS00455">
    <property type="entry name" value="AMP_BINDING"/>
    <property type="match status" value="1"/>
</dbReference>
<reference evidence="3 4" key="1">
    <citation type="submission" date="2020-04" db="EMBL/GenBank/DDBJ databases">
        <authorList>
            <person name="Yoon J."/>
        </authorList>
    </citation>
    <scope>NUCLEOTIDE SEQUENCE [LARGE SCALE GENOMIC DNA]</scope>
    <source>
        <strain evidence="3 4">KMU-166</strain>
    </source>
</reference>